<feature type="compositionally biased region" description="Low complexity" evidence="1">
    <location>
        <begin position="44"/>
        <end position="60"/>
    </location>
</feature>
<comment type="caution">
    <text evidence="2">The sequence shown here is derived from an EMBL/GenBank/DDBJ whole genome shotgun (WGS) entry which is preliminary data.</text>
</comment>
<reference evidence="2 3" key="1">
    <citation type="submission" date="2019-07" db="EMBL/GenBank/DDBJ databases">
        <title>Whole genome shotgun sequence of Cellulomonas aerilata NBRC 106308.</title>
        <authorList>
            <person name="Hosoyama A."/>
            <person name="Uohara A."/>
            <person name="Ohji S."/>
            <person name="Ichikawa N."/>
        </authorList>
    </citation>
    <scope>NUCLEOTIDE SEQUENCE [LARGE SCALE GENOMIC DNA]</scope>
    <source>
        <strain evidence="2 3">NBRC 106308</strain>
    </source>
</reference>
<proteinExistence type="predicted"/>
<feature type="region of interest" description="Disordered" evidence="1">
    <location>
        <begin position="1"/>
        <end position="60"/>
    </location>
</feature>
<dbReference type="EMBL" id="BJYY01000019">
    <property type="protein sequence ID" value="GEO35434.1"/>
    <property type="molecule type" value="Genomic_DNA"/>
</dbReference>
<name>A0A512DG16_9CELL</name>
<dbReference type="AlphaFoldDB" id="A0A512DG16"/>
<accession>A0A512DG16</accession>
<evidence type="ECO:0000313" key="3">
    <source>
        <dbReference type="Proteomes" id="UP000321181"/>
    </source>
</evidence>
<dbReference type="Proteomes" id="UP000321181">
    <property type="component" value="Unassembled WGS sequence"/>
</dbReference>
<gene>
    <name evidence="2" type="ORF">CAE01nite_31590</name>
</gene>
<organism evidence="2 3">
    <name type="scientific">Cellulomonas aerilata</name>
    <dbReference type="NCBI Taxonomy" id="515326"/>
    <lineage>
        <taxon>Bacteria</taxon>
        <taxon>Bacillati</taxon>
        <taxon>Actinomycetota</taxon>
        <taxon>Actinomycetes</taxon>
        <taxon>Micrococcales</taxon>
        <taxon>Cellulomonadaceae</taxon>
        <taxon>Cellulomonas</taxon>
    </lineage>
</organism>
<protein>
    <submittedName>
        <fullName evidence="2">Uncharacterized protein</fullName>
    </submittedName>
</protein>
<evidence type="ECO:0000256" key="1">
    <source>
        <dbReference type="SAM" id="MobiDB-lite"/>
    </source>
</evidence>
<sequence>MSARDAVDRETPAASATSLIVARRTGPGAAPSRAGTGSDPVPLEAPAEGPVDVPVDVPVAGPTRGPSAAAYDVAGPWAVPVEVAPSTAAP</sequence>
<keyword evidence="3" id="KW-1185">Reference proteome</keyword>
<feature type="compositionally biased region" description="Basic and acidic residues" evidence="1">
    <location>
        <begin position="1"/>
        <end position="11"/>
    </location>
</feature>
<evidence type="ECO:0000313" key="2">
    <source>
        <dbReference type="EMBL" id="GEO35434.1"/>
    </source>
</evidence>